<keyword evidence="1" id="KW-0732">Signal</keyword>
<feature type="signal peptide" evidence="1">
    <location>
        <begin position="1"/>
        <end position="38"/>
    </location>
</feature>
<dbReference type="EMBL" id="JBEPSH010000004">
    <property type="protein sequence ID" value="MET4576946.1"/>
    <property type="molecule type" value="Genomic_DNA"/>
</dbReference>
<dbReference type="Gene3D" id="2.120.10.30">
    <property type="entry name" value="TolB, C-terminal domain"/>
    <property type="match status" value="1"/>
</dbReference>
<proteinExistence type="predicted"/>
<keyword evidence="3" id="KW-1185">Reference proteome</keyword>
<name>A0ABV2Q7E2_9BURK</name>
<dbReference type="RefSeq" id="WP_354443011.1">
    <property type="nucleotide sequence ID" value="NZ_JBEPSH010000004.1"/>
</dbReference>
<reference evidence="2 3" key="1">
    <citation type="submission" date="2024-06" db="EMBL/GenBank/DDBJ databases">
        <title>Sorghum-associated microbial communities from plants grown in Nebraska, USA.</title>
        <authorList>
            <person name="Schachtman D."/>
        </authorList>
    </citation>
    <scope>NUCLEOTIDE SEQUENCE [LARGE SCALE GENOMIC DNA]</scope>
    <source>
        <strain evidence="2 3">2709</strain>
    </source>
</reference>
<gene>
    <name evidence="2" type="ORF">ABIE13_002057</name>
</gene>
<comment type="caution">
    <text evidence="2">The sequence shown here is derived from an EMBL/GenBank/DDBJ whole genome shotgun (WGS) entry which is preliminary data.</text>
</comment>
<dbReference type="Proteomes" id="UP001549320">
    <property type="component" value="Unassembled WGS sequence"/>
</dbReference>
<evidence type="ECO:0000313" key="3">
    <source>
        <dbReference type="Proteomes" id="UP001549320"/>
    </source>
</evidence>
<evidence type="ECO:0000256" key="1">
    <source>
        <dbReference type="SAM" id="SignalP"/>
    </source>
</evidence>
<sequence>MNSALCKAFPTALGTVVLKRCLCGLGLLWLLFAWQAFAAPAQPASDSWEVVGAPGFSAGPAGFTSLAFGPDGRPYVAFVDMAQGDKASVMRLNIAGTAWEAVGRSGFSEGGVHGTSLAFGPDGKPYVAYQDGAHGGKASVMRLNSAGTAWESVGGAGFSVGVASDTSLAFGPDGRPYVVFMDHGLRGKASVMRLNGSSTAWEPVGGGGLSARAAVFTSLAFSPDGTPYVAYVDTAHGGKASVMRLDRAGTAWETVGGAGFSESEMIHPSLAFGRDGRPYVAYGAGANGQKSGVMRLNNSGTAWEAVSGTRFPAGSIGFISLAFGPDGKPYVAFIDVAHGYKASAMRLNNVGGAWETLGGTGFSVGEATYTSLAFGPDGKPYVAYRDEAKGGKATVMRSTAPAWAY</sequence>
<dbReference type="SUPFAM" id="SSF101898">
    <property type="entry name" value="NHL repeat"/>
    <property type="match status" value="1"/>
</dbReference>
<accession>A0ABV2Q7E2</accession>
<dbReference type="InterPro" id="IPR011042">
    <property type="entry name" value="6-blade_b-propeller_TolB-like"/>
</dbReference>
<feature type="chain" id="PRO_5047143783" evidence="1">
    <location>
        <begin position="39"/>
        <end position="405"/>
    </location>
</feature>
<organism evidence="2 3">
    <name type="scientific">Ottowia thiooxydans</name>
    <dbReference type="NCBI Taxonomy" id="219182"/>
    <lineage>
        <taxon>Bacteria</taxon>
        <taxon>Pseudomonadati</taxon>
        <taxon>Pseudomonadota</taxon>
        <taxon>Betaproteobacteria</taxon>
        <taxon>Burkholderiales</taxon>
        <taxon>Comamonadaceae</taxon>
        <taxon>Ottowia</taxon>
    </lineage>
</organism>
<protein>
    <submittedName>
        <fullName evidence="2">Uncharacterized protein</fullName>
    </submittedName>
</protein>
<evidence type="ECO:0000313" key="2">
    <source>
        <dbReference type="EMBL" id="MET4576946.1"/>
    </source>
</evidence>